<dbReference type="PANTHER" id="PTHR37612">
    <property type="entry name" value="FIBROIN HEAVY CHAIN FIB-H LIKE PROTEIN"/>
    <property type="match status" value="1"/>
</dbReference>
<feature type="region of interest" description="Disordered" evidence="2">
    <location>
        <begin position="280"/>
        <end position="351"/>
    </location>
</feature>
<gene>
    <name evidence="3" type="ordered locus">Tneu_0932</name>
</gene>
<accession>B1YDK6</accession>
<organism evidence="3 4">
    <name type="scientific">Pyrobaculum neutrophilum (strain DSM 2338 / JCM 9278 / NBRC 100436 / V24Sta)</name>
    <name type="common">Thermoproteus neutrophilus</name>
    <dbReference type="NCBI Taxonomy" id="444157"/>
    <lineage>
        <taxon>Archaea</taxon>
        <taxon>Thermoproteota</taxon>
        <taxon>Thermoprotei</taxon>
        <taxon>Thermoproteales</taxon>
        <taxon>Thermoproteaceae</taxon>
        <taxon>Pyrobaculum</taxon>
    </lineage>
</organism>
<dbReference type="Proteomes" id="UP000001694">
    <property type="component" value="Chromosome"/>
</dbReference>
<evidence type="ECO:0000256" key="1">
    <source>
        <dbReference type="SAM" id="Coils"/>
    </source>
</evidence>
<protein>
    <submittedName>
        <fullName evidence="3">Uncharacterized protein</fullName>
    </submittedName>
</protein>
<keyword evidence="4" id="KW-1185">Reference proteome</keyword>
<dbReference type="eggNOG" id="arCOG05623">
    <property type="taxonomic scope" value="Archaea"/>
</dbReference>
<dbReference type="InterPro" id="IPR052258">
    <property type="entry name" value="Diverse_Func_Domain-Protein"/>
</dbReference>
<dbReference type="AlphaFoldDB" id="B1YDK6"/>
<proteinExistence type="predicted"/>
<sequence>MERKVIPVIALAALAALAQAASVNATADFHLWLKCKAIELYINTTGANFTLPQCDALLAQLNKTYVVTAPTAQPLPMIGVGELKMLNVSDPKAVFQQIREIRLAAIKELGKHLNRTVDRVYANINASADIENATEGGLRALMRVRALLGRVNASRAAVEAVDRNIERLRLLREVYMYGNATAYVAGRVNLTDRGLEEAIDHLERVLARARELQEHFEKLKLAQLAQVVALRAHLINETISLLTVLKTLPPEMRGDAVRAIAAHKWSERYKVIDDIMSRAKGAAGGGASGEGRGSGAGGGGGQVSWSGGMGGQGSGGGSGQGSWSGSGGWSGGQGSGGGSGSGQGSGGWKGR</sequence>
<evidence type="ECO:0000256" key="2">
    <source>
        <dbReference type="SAM" id="MobiDB-lite"/>
    </source>
</evidence>
<dbReference type="OrthoDB" id="29090at2157"/>
<dbReference type="PANTHER" id="PTHR37612:SF20">
    <property type="entry name" value="PER-HEXAMER REPEAT PROTEIN 5-RELATED"/>
    <property type="match status" value="1"/>
</dbReference>
<evidence type="ECO:0000313" key="4">
    <source>
        <dbReference type="Proteomes" id="UP000001694"/>
    </source>
</evidence>
<name>B1YDK6_PYRNV</name>
<feature type="compositionally biased region" description="Gly residues" evidence="2">
    <location>
        <begin position="282"/>
        <end position="351"/>
    </location>
</feature>
<feature type="coiled-coil region" evidence="1">
    <location>
        <begin position="192"/>
        <end position="222"/>
    </location>
</feature>
<dbReference type="HOGENOM" id="CLU_080643_0_0_2"/>
<dbReference type="EMBL" id="CP001014">
    <property type="protein sequence ID" value="ACB39869.1"/>
    <property type="molecule type" value="Genomic_DNA"/>
</dbReference>
<dbReference type="GeneID" id="6164600"/>
<keyword evidence="1" id="KW-0175">Coiled coil</keyword>
<dbReference type="KEGG" id="tne:Tneu_0932"/>
<evidence type="ECO:0000313" key="3">
    <source>
        <dbReference type="EMBL" id="ACB39869.1"/>
    </source>
</evidence>
<dbReference type="RefSeq" id="WP_012350289.1">
    <property type="nucleotide sequence ID" value="NC_010525.1"/>
</dbReference>
<reference evidence="3" key="1">
    <citation type="submission" date="2008-03" db="EMBL/GenBank/DDBJ databases">
        <title>Complete sequence of Thermoproteus neutrophilus V24Sta.</title>
        <authorList>
            <consortium name="US DOE Joint Genome Institute"/>
            <person name="Copeland A."/>
            <person name="Lucas S."/>
            <person name="Lapidus A."/>
            <person name="Glavina del Rio T."/>
            <person name="Dalin E."/>
            <person name="Tice H."/>
            <person name="Bruce D."/>
            <person name="Goodwin L."/>
            <person name="Pitluck S."/>
            <person name="Sims D."/>
            <person name="Brettin T."/>
            <person name="Detter J.C."/>
            <person name="Han C."/>
            <person name="Kuske C.R."/>
            <person name="Schmutz J."/>
            <person name="Larimer F."/>
            <person name="Land M."/>
            <person name="Hauser L."/>
            <person name="Kyrpides N."/>
            <person name="Mikhailova N."/>
            <person name="Biddle J.F."/>
            <person name="Zhang Z."/>
            <person name="Fitz-Gibbon S.T."/>
            <person name="Lowe T.M."/>
            <person name="Saltikov C."/>
            <person name="House C.H."/>
            <person name="Richardson P."/>
        </authorList>
    </citation>
    <scope>NUCLEOTIDE SEQUENCE [LARGE SCALE GENOMIC DNA]</scope>
    <source>
        <strain evidence="3">V24Sta</strain>
    </source>
</reference>
<dbReference type="STRING" id="444157.Tneu_0932"/>